<proteinExistence type="predicted"/>
<name>A0A6C0IBS3_9ZZZZ</name>
<evidence type="ECO:0000313" key="1">
    <source>
        <dbReference type="EMBL" id="QHT90501.1"/>
    </source>
</evidence>
<organism evidence="1">
    <name type="scientific">viral metagenome</name>
    <dbReference type="NCBI Taxonomy" id="1070528"/>
    <lineage>
        <taxon>unclassified sequences</taxon>
        <taxon>metagenomes</taxon>
        <taxon>organismal metagenomes</taxon>
    </lineage>
</organism>
<sequence length="95" mass="10249">MADKVRYLQTLPVAKLPSELAVKEAFSPPCQTLQVTVGHLQKRLQGTCAPCQTPPVALPPSELVVKRLKAPCQTPPVALPPSELVVKRLKAPCQC</sequence>
<accession>A0A6C0IBS3</accession>
<dbReference type="AlphaFoldDB" id="A0A6C0IBS3"/>
<dbReference type="EMBL" id="MN740154">
    <property type="protein sequence ID" value="QHT90501.1"/>
    <property type="molecule type" value="Genomic_DNA"/>
</dbReference>
<protein>
    <submittedName>
        <fullName evidence="1">Uncharacterized protein</fullName>
    </submittedName>
</protein>
<reference evidence="1" key="1">
    <citation type="journal article" date="2020" name="Nature">
        <title>Giant virus diversity and host interactions through global metagenomics.</title>
        <authorList>
            <person name="Schulz F."/>
            <person name="Roux S."/>
            <person name="Paez-Espino D."/>
            <person name="Jungbluth S."/>
            <person name="Walsh D.A."/>
            <person name="Denef V.J."/>
            <person name="McMahon K.D."/>
            <person name="Konstantinidis K.T."/>
            <person name="Eloe-Fadrosh E.A."/>
            <person name="Kyrpides N.C."/>
            <person name="Woyke T."/>
        </authorList>
    </citation>
    <scope>NUCLEOTIDE SEQUENCE</scope>
    <source>
        <strain evidence="1">GVMAG-M-3300023184-68</strain>
    </source>
</reference>